<protein>
    <submittedName>
        <fullName evidence="2">Uncharacterized protein</fullName>
    </submittedName>
</protein>
<feature type="compositionally biased region" description="Low complexity" evidence="1">
    <location>
        <begin position="41"/>
        <end position="51"/>
    </location>
</feature>
<feature type="region of interest" description="Disordered" evidence="1">
    <location>
        <begin position="665"/>
        <end position="690"/>
    </location>
</feature>
<accession>A0A182WP55</accession>
<keyword evidence="3" id="KW-1185">Reference proteome</keyword>
<feature type="compositionally biased region" description="Low complexity" evidence="1">
    <location>
        <begin position="373"/>
        <end position="386"/>
    </location>
</feature>
<evidence type="ECO:0000256" key="1">
    <source>
        <dbReference type="SAM" id="MobiDB-lite"/>
    </source>
</evidence>
<feature type="compositionally biased region" description="Polar residues" evidence="1">
    <location>
        <begin position="666"/>
        <end position="681"/>
    </location>
</feature>
<feature type="compositionally biased region" description="Basic residues" evidence="1">
    <location>
        <begin position="1"/>
        <end position="10"/>
    </location>
</feature>
<feature type="compositionally biased region" description="Polar residues" evidence="1">
    <location>
        <begin position="25"/>
        <end position="35"/>
    </location>
</feature>
<sequence>MNKISRKRPKPLLPPKRTVPIVPSSVATTEASTSKAIAPNTSTETVKSTTTDQNQHDAAKTKQLLENEYARELFFHHTNITQVVAKLHPGRSEGTRKYAAEKLYEKYVLEPKHRIRNQLHEVRFDTRCHQGLFQMALKMPITSTRELTVYKQKLASVGCKKLVFVDMTKNNVAFQHQEKIIQTLKQEFRNWSAKLEKIRTYITNYHRKYELGDRVFHYMLMHHSSLKDSYILQRPHIVKQLVEEWRLPSERRIAYLWKDLRFDKDALERKYLTGKYSRFQNGMDCEADEEIADSPPPSLTVVQEETAAEDCEMQMMAAEVPTSSAAQANINPSESPIETQILCSPEKNCPTTAIPISSMLITSEAWEREIQLSSKTSATPSPKPTSVPRASEAKDQPLRTVTNLPKSKHWKKDPILRAPCRVQAGCIPYDSDTTIVELAEQENATDETGAANNQSIVFVSIEEENFDKNCNEQPAMLRIQSVPEVQHQKSAPSSPEEGPLTDSAPFTPFVTSTQNQSQTHSVTQDPLQLTALSSTIPPFGAVVPCPSDPTPTNEPMRRNISIQTQSQTSSTIPPFQVVNSAPNEQLPNSAAAEASLASDHIKQESLSEAQSLTESSGYEGYVDILPCLDSVCYTIEDDSSSAVFNDSLDPMHAKVDELLTRMVDSSVKQAGQTNQYHSVETSTREDEHHP</sequence>
<evidence type="ECO:0000313" key="3">
    <source>
        <dbReference type="Proteomes" id="UP000075920"/>
    </source>
</evidence>
<name>A0A182WP55_9DIPT</name>
<dbReference type="VEuPathDB" id="VectorBase:AMIN014466"/>
<organism evidence="2 3">
    <name type="scientific">Anopheles minimus</name>
    <dbReference type="NCBI Taxonomy" id="112268"/>
    <lineage>
        <taxon>Eukaryota</taxon>
        <taxon>Metazoa</taxon>
        <taxon>Ecdysozoa</taxon>
        <taxon>Arthropoda</taxon>
        <taxon>Hexapoda</taxon>
        <taxon>Insecta</taxon>
        <taxon>Pterygota</taxon>
        <taxon>Neoptera</taxon>
        <taxon>Endopterygota</taxon>
        <taxon>Diptera</taxon>
        <taxon>Nematocera</taxon>
        <taxon>Culicoidea</taxon>
        <taxon>Culicidae</taxon>
        <taxon>Anophelinae</taxon>
        <taxon>Anopheles</taxon>
    </lineage>
</organism>
<feature type="region of interest" description="Disordered" evidence="1">
    <location>
        <begin position="1"/>
        <end position="56"/>
    </location>
</feature>
<evidence type="ECO:0000313" key="2">
    <source>
        <dbReference type="EnsemblMetazoa" id="AMIN014466-PA"/>
    </source>
</evidence>
<dbReference type="Proteomes" id="UP000075920">
    <property type="component" value="Unassembled WGS sequence"/>
</dbReference>
<feature type="compositionally biased region" description="Polar residues" evidence="1">
    <location>
        <begin position="509"/>
        <end position="525"/>
    </location>
</feature>
<reference evidence="2" key="2">
    <citation type="submission" date="2020-05" db="UniProtKB">
        <authorList>
            <consortium name="EnsemblMetazoa"/>
        </authorList>
    </citation>
    <scope>IDENTIFICATION</scope>
    <source>
        <strain evidence="2">MINIMUS1</strain>
    </source>
</reference>
<feature type="region of interest" description="Disordered" evidence="1">
    <location>
        <begin position="483"/>
        <end position="525"/>
    </location>
</feature>
<reference evidence="3" key="1">
    <citation type="submission" date="2013-03" db="EMBL/GenBank/DDBJ databases">
        <title>The Genome Sequence of Anopheles minimus MINIMUS1.</title>
        <authorList>
            <consortium name="The Broad Institute Genomics Platform"/>
            <person name="Neafsey D.E."/>
            <person name="Walton C."/>
            <person name="Walker B."/>
            <person name="Young S.K."/>
            <person name="Zeng Q."/>
            <person name="Gargeya S."/>
            <person name="Fitzgerald M."/>
            <person name="Haas B."/>
            <person name="Abouelleil A."/>
            <person name="Allen A.W."/>
            <person name="Alvarado L."/>
            <person name="Arachchi H.M."/>
            <person name="Berlin A.M."/>
            <person name="Chapman S.B."/>
            <person name="Gainer-Dewar J."/>
            <person name="Goldberg J."/>
            <person name="Griggs A."/>
            <person name="Gujja S."/>
            <person name="Hansen M."/>
            <person name="Howarth C."/>
            <person name="Imamovic A."/>
            <person name="Ireland A."/>
            <person name="Larimer J."/>
            <person name="McCowan C."/>
            <person name="Murphy C."/>
            <person name="Pearson M."/>
            <person name="Poon T.W."/>
            <person name="Priest M."/>
            <person name="Roberts A."/>
            <person name="Saif S."/>
            <person name="Shea T."/>
            <person name="Sisk P."/>
            <person name="Sykes S."/>
            <person name="Wortman J."/>
            <person name="Nusbaum C."/>
            <person name="Birren B."/>
        </authorList>
    </citation>
    <scope>NUCLEOTIDE SEQUENCE [LARGE SCALE GENOMIC DNA]</scope>
    <source>
        <strain evidence="3">MINIMUS1</strain>
    </source>
</reference>
<feature type="region of interest" description="Disordered" evidence="1">
    <location>
        <begin position="371"/>
        <end position="399"/>
    </location>
</feature>
<dbReference type="AlphaFoldDB" id="A0A182WP55"/>
<proteinExistence type="predicted"/>
<dbReference type="EnsemblMetazoa" id="AMIN014466-RA">
    <property type="protein sequence ID" value="AMIN014466-PA"/>
    <property type="gene ID" value="AMIN014466"/>
</dbReference>